<evidence type="ECO:0000313" key="1">
    <source>
        <dbReference type="EMBL" id="KAJ0081086.1"/>
    </source>
</evidence>
<comment type="caution">
    <text evidence="1">The sequence shown here is derived from an EMBL/GenBank/DDBJ whole genome shotgun (WGS) entry which is preliminary data.</text>
</comment>
<proteinExistence type="predicted"/>
<keyword evidence="2" id="KW-1185">Reference proteome</keyword>
<organism evidence="1 2">
    <name type="scientific">Pistacia atlantica</name>
    <dbReference type="NCBI Taxonomy" id="434234"/>
    <lineage>
        <taxon>Eukaryota</taxon>
        <taxon>Viridiplantae</taxon>
        <taxon>Streptophyta</taxon>
        <taxon>Embryophyta</taxon>
        <taxon>Tracheophyta</taxon>
        <taxon>Spermatophyta</taxon>
        <taxon>Magnoliopsida</taxon>
        <taxon>eudicotyledons</taxon>
        <taxon>Gunneridae</taxon>
        <taxon>Pentapetalae</taxon>
        <taxon>rosids</taxon>
        <taxon>malvids</taxon>
        <taxon>Sapindales</taxon>
        <taxon>Anacardiaceae</taxon>
        <taxon>Pistacia</taxon>
    </lineage>
</organism>
<dbReference type="Proteomes" id="UP001164250">
    <property type="component" value="Chromosome 12"/>
</dbReference>
<dbReference type="EMBL" id="CM047908">
    <property type="protein sequence ID" value="KAJ0081086.1"/>
    <property type="molecule type" value="Genomic_DNA"/>
</dbReference>
<accession>A0ACC1A4H3</accession>
<evidence type="ECO:0000313" key="2">
    <source>
        <dbReference type="Proteomes" id="UP001164250"/>
    </source>
</evidence>
<reference evidence="2" key="1">
    <citation type="journal article" date="2023" name="G3 (Bethesda)">
        <title>Genome assembly and association tests identify interacting loci associated with vigor, precocity, and sex in interspecific pistachio rootstocks.</title>
        <authorList>
            <person name="Palmer W."/>
            <person name="Jacygrad E."/>
            <person name="Sagayaradj S."/>
            <person name="Cavanaugh K."/>
            <person name="Han R."/>
            <person name="Bertier L."/>
            <person name="Beede B."/>
            <person name="Kafkas S."/>
            <person name="Golino D."/>
            <person name="Preece J."/>
            <person name="Michelmore R."/>
        </authorList>
    </citation>
    <scope>NUCLEOTIDE SEQUENCE [LARGE SCALE GENOMIC DNA]</scope>
</reference>
<gene>
    <name evidence="1" type="ORF">Patl1_10378</name>
</gene>
<protein>
    <submittedName>
        <fullName evidence="1">Uncharacterized protein</fullName>
    </submittedName>
</protein>
<sequence length="121" mass="13924">MELTSLPSVLNWFLCFGAMVSWESLMVPNCVLLNFPVMNKGLKVFLTLLMWFGSITTKRYLAGLFLPCLRRWFPLFMALRLLSLLGNPLAHVLRFPQPFVFLLSRESYNLYSKALCLAKVS</sequence>
<name>A0ACC1A4H3_9ROSI</name>